<dbReference type="InterPro" id="IPR011527">
    <property type="entry name" value="ABC1_TM_dom"/>
</dbReference>
<dbReference type="InterPro" id="IPR017871">
    <property type="entry name" value="ABC_transporter-like_CS"/>
</dbReference>
<dbReference type="EMBL" id="BMAW01073283">
    <property type="protein sequence ID" value="GFT87124.1"/>
    <property type="molecule type" value="Genomic_DNA"/>
</dbReference>
<evidence type="ECO:0000256" key="10">
    <source>
        <dbReference type="SAM" id="Phobius"/>
    </source>
</evidence>
<dbReference type="InterPro" id="IPR027417">
    <property type="entry name" value="P-loop_NTPase"/>
</dbReference>
<dbReference type="Gene3D" id="3.40.50.300">
    <property type="entry name" value="P-loop containing nucleotide triphosphate hydrolases"/>
    <property type="match status" value="2"/>
</dbReference>
<evidence type="ECO:0000259" key="11">
    <source>
        <dbReference type="PROSITE" id="PS50893"/>
    </source>
</evidence>
<accession>A0A8X6PSP6</accession>
<dbReference type="InterPro" id="IPR003439">
    <property type="entry name" value="ABC_transporter-like_ATP-bd"/>
</dbReference>
<evidence type="ECO:0000256" key="6">
    <source>
        <dbReference type="ARBA" id="ARBA00022840"/>
    </source>
</evidence>
<evidence type="ECO:0000313" key="13">
    <source>
        <dbReference type="EMBL" id="GFT87124.1"/>
    </source>
</evidence>
<dbReference type="AlphaFoldDB" id="A0A8X6PSP6"/>
<comment type="subcellular location">
    <subcellularLocation>
        <location evidence="1">Vacuole membrane</location>
        <topology evidence="1">Multi-pass membrane protein</topology>
    </subcellularLocation>
</comment>
<evidence type="ECO:0000256" key="4">
    <source>
        <dbReference type="ARBA" id="ARBA00022737"/>
    </source>
</evidence>
<evidence type="ECO:0000313" key="14">
    <source>
        <dbReference type="Proteomes" id="UP000887013"/>
    </source>
</evidence>
<keyword evidence="8 10" id="KW-0472">Membrane</keyword>
<dbReference type="OrthoDB" id="6500128at2759"/>
<dbReference type="PANTHER" id="PTHR24223">
    <property type="entry name" value="ATP-BINDING CASSETTE SUB-FAMILY C"/>
    <property type="match status" value="1"/>
</dbReference>
<keyword evidence="3 10" id="KW-0812">Transmembrane</keyword>
<organism evidence="13 14">
    <name type="scientific">Nephila pilipes</name>
    <name type="common">Giant wood spider</name>
    <name type="synonym">Nephila maculata</name>
    <dbReference type="NCBI Taxonomy" id="299642"/>
    <lineage>
        <taxon>Eukaryota</taxon>
        <taxon>Metazoa</taxon>
        <taxon>Ecdysozoa</taxon>
        <taxon>Arthropoda</taxon>
        <taxon>Chelicerata</taxon>
        <taxon>Arachnida</taxon>
        <taxon>Araneae</taxon>
        <taxon>Araneomorphae</taxon>
        <taxon>Entelegynae</taxon>
        <taxon>Araneoidea</taxon>
        <taxon>Nephilidae</taxon>
        <taxon>Nephila</taxon>
    </lineage>
</organism>
<keyword evidence="6" id="KW-0067">ATP-binding</keyword>
<evidence type="ECO:0000256" key="5">
    <source>
        <dbReference type="ARBA" id="ARBA00022741"/>
    </source>
</evidence>
<evidence type="ECO:0000256" key="1">
    <source>
        <dbReference type="ARBA" id="ARBA00004128"/>
    </source>
</evidence>
<feature type="region of interest" description="Disordered" evidence="9">
    <location>
        <begin position="237"/>
        <end position="260"/>
    </location>
</feature>
<feature type="transmembrane region" description="Helical" evidence="10">
    <location>
        <begin position="370"/>
        <end position="394"/>
    </location>
</feature>
<dbReference type="Pfam" id="PF00005">
    <property type="entry name" value="ABC_tran"/>
    <property type="match status" value="2"/>
</dbReference>
<keyword evidence="7 10" id="KW-1133">Transmembrane helix</keyword>
<gene>
    <name evidence="13" type="primary">Abcc1</name>
    <name evidence="13" type="ORF">NPIL_321691</name>
</gene>
<dbReference type="GO" id="GO:0140359">
    <property type="term" value="F:ABC-type transporter activity"/>
    <property type="evidence" value="ECO:0007669"/>
    <property type="project" value="InterPro"/>
</dbReference>
<dbReference type="Pfam" id="PF00664">
    <property type="entry name" value="ABC_membrane"/>
    <property type="match status" value="2"/>
</dbReference>
<dbReference type="Gene3D" id="1.20.1560.10">
    <property type="entry name" value="ABC transporter type 1, transmembrane domain"/>
    <property type="match status" value="2"/>
</dbReference>
<keyword evidence="14" id="KW-1185">Reference proteome</keyword>
<dbReference type="GO" id="GO:0005524">
    <property type="term" value="F:ATP binding"/>
    <property type="evidence" value="ECO:0007669"/>
    <property type="project" value="UniProtKB-KW"/>
</dbReference>
<feature type="domain" description="ABC transmembrane type-1" evidence="12">
    <location>
        <begin position="325"/>
        <end position="591"/>
    </location>
</feature>
<dbReference type="InterPro" id="IPR003593">
    <property type="entry name" value="AAA+_ATPase"/>
</dbReference>
<dbReference type="PROSITE" id="PS50929">
    <property type="entry name" value="ABC_TM1F"/>
    <property type="match status" value="1"/>
</dbReference>
<keyword evidence="4" id="KW-0677">Repeat</keyword>
<dbReference type="PROSITE" id="PS50893">
    <property type="entry name" value="ABC_TRANSPORTER_2"/>
    <property type="match status" value="1"/>
</dbReference>
<sequence length="780" mass="87542">NAVEIDNGSFCWTRGEPPFLSEVTISVPRGSLVAVVGRVGSGKSALFSALLGEMHATEGTVRIMKGGRLAYVSQQAWIQNTTLRQNILFVKTMDEETYNSTLSTCCLKPDIKILPGGDLTEIGEKGVNLSGGQKQRVSLARAVYQDADIYLLDDPLSAVDSHVGAHIFKHVIGPEGVLQNKTRILATHDFSVLQEVDKIYLMSEGRVVESGSYQQLLDQKGDFAILIEEYLTKQIEDETKDENDDEKRSKGTEISGTKKLPTEDMKIQMQRLGSRLSRTTSSTISCEEKDPKEVRFIEKEKMEIGRVKASIFWIYFRYATVYLAFLFIFGFAFSKAFEIGSNVWLSKWSSDPPLPDGTQNKPLRNLRMGIYGLIGLGQSLCTLAGTVILAIAATRASIRFHKSMLWSVLRSPMEFFDTTPMGRILNRFEKDINTVGFLSIPKRHELALFSTNVHPRQNFEVKFNLCFYMASSRQIRRLQSVTLSPVLSFFSETVQGASTIRAYGAQYEFIEKQDKHIDTNCRVFFTKTLLNRWLGIRLEFLGNTVVFITALLCVIERGAYSAAIVGLTLTYALNVTDGLATFVKLFTQVENHMVSVERIHEYSVLPSEASWKTESIQFSRENWPNRGVVIFRDYKMRYRKGMDLVLKGINVEIASGQKVGLVGRTGAGKSSLALALFRVVEPEDGAILIDGIDISMLGLHDLRSKITIIPQDPIVFSGSLRFNLDPFGEHSDEDLWRAIDHAHLKTFVHSLQAELDYEVSEGGENLRFGFLISIYLNVFS</sequence>
<dbReference type="Proteomes" id="UP000887013">
    <property type="component" value="Unassembled WGS sequence"/>
</dbReference>
<dbReference type="SUPFAM" id="SSF52540">
    <property type="entry name" value="P-loop containing nucleoside triphosphate hydrolases"/>
    <property type="match status" value="2"/>
</dbReference>
<dbReference type="CDD" id="cd03250">
    <property type="entry name" value="ABCC_MRP_domain1"/>
    <property type="match status" value="1"/>
</dbReference>
<feature type="transmembrane region" description="Helical" evidence="10">
    <location>
        <begin position="311"/>
        <end position="333"/>
    </location>
</feature>
<dbReference type="GO" id="GO:0016887">
    <property type="term" value="F:ATP hydrolysis activity"/>
    <property type="evidence" value="ECO:0007669"/>
    <property type="project" value="InterPro"/>
</dbReference>
<comment type="caution">
    <text evidence="13">The sequence shown here is derived from an EMBL/GenBank/DDBJ whole genome shotgun (WGS) entry which is preliminary data.</text>
</comment>
<proteinExistence type="predicted"/>
<dbReference type="FunFam" id="3.40.50.300:FF:000997">
    <property type="entry name" value="Multidrug resistance-associated protein 1"/>
    <property type="match status" value="1"/>
</dbReference>
<feature type="non-terminal residue" evidence="13">
    <location>
        <position position="1"/>
    </location>
</feature>
<evidence type="ECO:0000256" key="9">
    <source>
        <dbReference type="SAM" id="MobiDB-lite"/>
    </source>
</evidence>
<evidence type="ECO:0000256" key="3">
    <source>
        <dbReference type="ARBA" id="ARBA00022692"/>
    </source>
</evidence>
<dbReference type="FunFam" id="3.40.50.300:FF:003838">
    <property type="entry name" value="ATP-dependent bile acid permease, putative"/>
    <property type="match status" value="1"/>
</dbReference>
<dbReference type="InterPro" id="IPR036640">
    <property type="entry name" value="ABC1_TM_sf"/>
</dbReference>
<keyword evidence="5" id="KW-0547">Nucleotide-binding</keyword>
<reference evidence="13" key="1">
    <citation type="submission" date="2020-08" db="EMBL/GenBank/DDBJ databases">
        <title>Multicomponent nature underlies the extraordinary mechanical properties of spider dragline silk.</title>
        <authorList>
            <person name="Kono N."/>
            <person name="Nakamura H."/>
            <person name="Mori M."/>
            <person name="Yoshida Y."/>
            <person name="Ohtoshi R."/>
            <person name="Malay A.D."/>
            <person name="Moran D.A.P."/>
            <person name="Tomita M."/>
            <person name="Numata K."/>
            <person name="Arakawa K."/>
        </authorList>
    </citation>
    <scope>NUCLEOTIDE SEQUENCE</scope>
</reference>
<dbReference type="SMART" id="SM00382">
    <property type="entry name" value="AAA"/>
    <property type="match status" value="2"/>
</dbReference>
<dbReference type="InterPro" id="IPR050173">
    <property type="entry name" value="ABC_transporter_C-like"/>
</dbReference>
<evidence type="ECO:0000256" key="2">
    <source>
        <dbReference type="ARBA" id="ARBA00022448"/>
    </source>
</evidence>
<protein>
    <submittedName>
        <fullName evidence="13">Multidrug resistance-associated protein 1</fullName>
    </submittedName>
</protein>
<dbReference type="PANTHER" id="PTHR24223:SF443">
    <property type="entry name" value="MULTIDRUG-RESISTANCE LIKE PROTEIN 1, ISOFORM I"/>
    <property type="match status" value="1"/>
</dbReference>
<dbReference type="GO" id="GO:0005774">
    <property type="term" value="C:vacuolar membrane"/>
    <property type="evidence" value="ECO:0007669"/>
    <property type="project" value="UniProtKB-SubCell"/>
</dbReference>
<name>A0A8X6PSP6_NEPPI</name>
<dbReference type="SUPFAM" id="SSF90123">
    <property type="entry name" value="ABC transporter transmembrane region"/>
    <property type="match status" value="2"/>
</dbReference>
<keyword evidence="2" id="KW-0813">Transport</keyword>
<dbReference type="CDD" id="cd18603">
    <property type="entry name" value="ABC_6TM_MRP1_2_3_6_D2_like"/>
    <property type="match status" value="1"/>
</dbReference>
<feature type="domain" description="ABC transporter" evidence="11">
    <location>
        <begin position="3"/>
        <end position="229"/>
    </location>
</feature>
<evidence type="ECO:0000256" key="7">
    <source>
        <dbReference type="ARBA" id="ARBA00022989"/>
    </source>
</evidence>
<dbReference type="PROSITE" id="PS00211">
    <property type="entry name" value="ABC_TRANSPORTER_1"/>
    <property type="match status" value="1"/>
</dbReference>
<evidence type="ECO:0000259" key="12">
    <source>
        <dbReference type="PROSITE" id="PS50929"/>
    </source>
</evidence>
<evidence type="ECO:0000256" key="8">
    <source>
        <dbReference type="ARBA" id="ARBA00023136"/>
    </source>
</evidence>